<dbReference type="InterPro" id="IPR016208">
    <property type="entry name" value="Ald_Oxase/xanthine_DH-like"/>
</dbReference>
<dbReference type="InterPro" id="IPR008274">
    <property type="entry name" value="AldOxase/xan_DH_MoCoBD1"/>
</dbReference>
<dbReference type="Gene3D" id="3.90.1170.50">
    <property type="entry name" value="Aldehyde oxidase/xanthine dehydrogenase, a/b hammerhead"/>
    <property type="match status" value="1"/>
</dbReference>
<evidence type="ECO:0000313" key="4">
    <source>
        <dbReference type="Proteomes" id="UP001595904"/>
    </source>
</evidence>
<dbReference type="Pfam" id="PF01315">
    <property type="entry name" value="Ald_Xan_dh_C"/>
    <property type="match status" value="1"/>
</dbReference>
<dbReference type="InterPro" id="IPR037165">
    <property type="entry name" value="AldOxase/xan_DH_Mopterin-bd_sf"/>
</dbReference>
<evidence type="ECO:0000256" key="1">
    <source>
        <dbReference type="SAM" id="MobiDB-lite"/>
    </source>
</evidence>
<keyword evidence="4" id="KW-1185">Reference proteome</keyword>
<organism evidence="3 4">
    <name type="scientific">Steroidobacter flavus</name>
    <dbReference type="NCBI Taxonomy" id="1842136"/>
    <lineage>
        <taxon>Bacteria</taxon>
        <taxon>Pseudomonadati</taxon>
        <taxon>Pseudomonadota</taxon>
        <taxon>Gammaproteobacteria</taxon>
        <taxon>Steroidobacterales</taxon>
        <taxon>Steroidobacteraceae</taxon>
        <taxon>Steroidobacter</taxon>
    </lineage>
</organism>
<feature type="compositionally biased region" description="Basic and acidic residues" evidence="1">
    <location>
        <begin position="597"/>
        <end position="610"/>
    </location>
</feature>
<sequence length="763" mass="81687">MANRSPLSPAVNPVEENTQGSIGKPLDRVDGPLKVTGRAKYSYEYRSIKDTAYGFIVGAAIAKGRISAIDTSRAEAASRVLAVLTYQNAPKQAPPHPREPGENRYDRSEPFLFSPDVRYQGEPVALVIAETFEAARHAAGLVTVGYVKDREAKFDLVANQSQAYKPKGVNAGMKTDTSEGDFDGAFAAAAVKVDVTYHLPHEHNMPMEPHAAQAVWEGDRLTLYSGQQIAAAAQSTIAKTLQIPVEHVRIVTPFIGGGFGSKVPTHAQAVLAALGAKAVKRPVKIAQTRPQMFANTNHRPECLQRMRLGANRDGTLTAIAHDVWTQTTPHDEFIEQTASFSRVLYAAPNRLHRHWGVILDLPSSDIMRAPGEEPGSVAQECGMDELAVALDMDPIELRIKNEPKDDPETHLPFSSRSLVECYREGARRFGWSKRPKRPGTLRDGRWLVGYGVASAMFPTFMRPSSAVVRLNADGTAIVKTDMTDIGTGSYTVLNQIAAESLGLPTDRVSVELGDTQFPKSAGSGGSFGAASAGSALLLACEQVRSQIAQLISKDRRSPLAGIEPGKILLQGGQAVAGKKSEPLPTALSRLAPSGIEGKGEHQGAEKEPKYSSHAFGAQFAELGVDIDTGEIRVRRMLGVFGSGRILNAKTARSQLVGGMIMGIGAGLTEESIVDLRDGSFVNHDLAEYHVPVHADVPQIDAICLEEKEPYANPLGIKGLGEVGIVGVAAALANAVYNATGIRVREFPITLDKVLGGLPDTTAT</sequence>
<dbReference type="InterPro" id="IPR000674">
    <property type="entry name" value="Ald_Oxase/Xan_DH_a/b"/>
</dbReference>
<dbReference type="EMBL" id="JBHSDU010000003">
    <property type="protein sequence ID" value="MFC4311491.1"/>
    <property type="molecule type" value="Genomic_DNA"/>
</dbReference>
<feature type="region of interest" description="Disordered" evidence="1">
    <location>
        <begin position="589"/>
        <end position="610"/>
    </location>
</feature>
<dbReference type="PANTHER" id="PTHR11908:SF123">
    <property type="entry name" value="ALDEHYDE OXIDOREDUCTASE MOLYBDENUM-BINDING SUBUNIT PAOC"/>
    <property type="match status" value="1"/>
</dbReference>
<evidence type="ECO:0000259" key="2">
    <source>
        <dbReference type="SMART" id="SM01008"/>
    </source>
</evidence>
<dbReference type="SMART" id="SM01008">
    <property type="entry name" value="Ald_Xan_dh_C"/>
    <property type="match status" value="1"/>
</dbReference>
<dbReference type="Pfam" id="PF02738">
    <property type="entry name" value="MoCoBD_1"/>
    <property type="match status" value="1"/>
</dbReference>
<dbReference type="Gene3D" id="3.30.365.10">
    <property type="entry name" value="Aldehyde oxidase/xanthine dehydrogenase, molybdopterin binding domain"/>
    <property type="match status" value="4"/>
</dbReference>
<dbReference type="InterPro" id="IPR046867">
    <property type="entry name" value="AldOxase/xan_DH_MoCoBD2"/>
</dbReference>
<dbReference type="SUPFAM" id="SSF56003">
    <property type="entry name" value="Molybdenum cofactor-binding domain"/>
    <property type="match status" value="1"/>
</dbReference>
<feature type="region of interest" description="Disordered" evidence="1">
    <location>
        <begin position="1"/>
        <end position="29"/>
    </location>
</feature>
<feature type="domain" description="Aldehyde oxidase/xanthine dehydrogenase a/b hammerhead" evidence="2">
    <location>
        <begin position="36"/>
        <end position="150"/>
    </location>
</feature>
<dbReference type="PANTHER" id="PTHR11908">
    <property type="entry name" value="XANTHINE DEHYDROGENASE"/>
    <property type="match status" value="1"/>
</dbReference>
<comment type="caution">
    <text evidence="3">The sequence shown here is derived from an EMBL/GenBank/DDBJ whole genome shotgun (WGS) entry which is preliminary data.</text>
</comment>
<proteinExistence type="predicted"/>
<name>A0ABV8SV78_9GAMM</name>
<accession>A0ABV8SV78</accession>
<dbReference type="SUPFAM" id="SSF54665">
    <property type="entry name" value="CO dehydrogenase molybdoprotein N-domain-like"/>
    <property type="match status" value="1"/>
</dbReference>
<protein>
    <submittedName>
        <fullName evidence="3">Molybdopterin cofactor-binding domain-containing protein</fullName>
    </submittedName>
</protein>
<dbReference type="Pfam" id="PF20256">
    <property type="entry name" value="MoCoBD_2"/>
    <property type="match status" value="1"/>
</dbReference>
<reference evidence="4" key="1">
    <citation type="journal article" date="2019" name="Int. J. Syst. Evol. Microbiol.">
        <title>The Global Catalogue of Microorganisms (GCM) 10K type strain sequencing project: providing services to taxonomists for standard genome sequencing and annotation.</title>
        <authorList>
            <consortium name="The Broad Institute Genomics Platform"/>
            <consortium name="The Broad Institute Genome Sequencing Center for Infectious Disease"/>
            <person name="Wu L."/>
            <person name="Ma J."/>
        </authorList>
    </citation>
    <scope>NUCLEOTIDE SEQUENCE [LARGE SCALE GENOMIC DNA]</scope>
    <source>
        <strain evidence="4">CGMCC 1.10759</strain>
    </source>
</reference>
<evidence type="ECO:0000313" key="3">
    <source>
        <dbReference type="EMBL" id="MFC4311491.1"/>
    </source>
</evidence>
<dbReference type="Proteomes" id="UP001595904">
    <property type="component" value="Unassembled WGS sequence"/>
</dbReference>
<dbReference type="InterPro" id="IPR036856">
    <property type="entry name" value="Ald_Oxase/Xan_DH_a/b_sf"/>
</dbReference>
<dbReference type="RefSeq" id="WP_380599883.1">
    <property type="nucleotide sequence ID" value="NZ_JBHSDU010000003.1"/>
</dbReference>
<gene>
    <name evidence="3" type="ORF">ACFPN2_20490</name>
</gene>